<feature type="region of interest" description="Disordered" evidence="1">
    <location>
        <begin position="570"/>
        <end position="671"/>
    </location>
</feature>
<feature type="compositionally biased region" description="Basic and acidic residues" evidence="1">
    <location>
        <begin position="183"/>
        <end position="203"/>
    </location>
</feature>
<feature type="region of interest" description="Disordered" evidence="1">
    <location>
        <begin position="104"/>
        <end position="328"/>
    </location>
</feature>
<feature type="compositionally biased region" description="Polar residues" evidence="1">
    <location>
        <begin position="204"/>
        <end position="227"/>
    </location>
</feature>
<feature type="region of interest" description="Disordered" evidence="1">
    <location>
        <begin position="343"/>
        <end position="372"/>
    </location>
</feature>
<feature type="compositionally biased region" description="Basic and acidic residues" evidence="1">
    <location>
        <begin position="301"/>
        <end position="322"/>
    </location>
</feature>
<feature type="compositionally biased region" description="Basic residues" evidence="1">
    <location>
        <begin position="652"/>
        <end position="669"/>
    </location>
</feature>
<evidence type="ECO:0000313" key="2">
    <source>
        <dbReference type="EMBL" id="CAD7193705.1"/>
    </source>
</evidence>
<protein>
    <submittedName>
        <fullName evidence="2">Uncharacterized protein</fullName>
    </submittedName>
</protein>
<dbReference type="AlphaFoldDB" id="A0A7R8VAA2"/>
<sequence>MSDTDVGSSTNIDSNVKDKSEPETKNEVQDQTTICPQKDKQDPILSTEKGNDNHKEIDTVDKDESEIQEEKENEDNEEEVDLPDSFFDDLGDAFLESFDVVDSCHSSNEGYLTDDSSATIKLPDNDEKNASKKNTEKSNSSKQRLNINHGLDSKSSNDSKQNQNKEPPQGKPETNKNVRKNRALYESDFSRDRKYSKQEKRMSSFDTKQSYNVDGKQNSRVTSSRTLGRSALPLRSKSTRSNSRTRRSRSNSRTRRSRSKNIISRSRRRRSRTRSKDRSSRRRNRSPAERRARSRNKRPKKSENQKDIKPNSEKNNISEEKITPANAVNQDIGAIEISMETVNSKGNDEPITPLLLPPGTEDDIVPPGEEPLLIGKPEEEKIQQEQKQKIVIPLKSKDKDSVVKTDEENQATSSILEKTTKKNENVKPLLPSHTSKEPVAWEKFRKSWLDAYYRSRGPPKTNWAPPPDDCDAYEERQWQEDEMVNENLRKEIEELGNENLRKEIEELGTSLRQRRQSESPSRVRHSDTSEDEYDRDIRRFKYLRELERSRQRDFSEERLDRTRRRDLSETRFHSREPDERYISRKRQRSHSRSDRSISSLSLSPVNSRRSPSHTRSRSRGHYRYRRRNRSRSRSYLSLSSLSRSRSPDSDRYKRRSRKISPERKRKRSPFWKEIARKLAKEQPATNMFVPPQPNTGALYLQDHSSAHPPQGMGGMVYPPSDSYQAHTTMEYQGPPPVPSAAPPYPPPYYMSGIPPPSGSLAPNIQVPMIPMGQIPRPVPPPMYSCPPPSLPSSLISPKPQNTDPPQSFKHSPESSSLTSILEASMKGTSGDFIPSQSGGQVTSSAVGGIKKDQQLTVDPELITRCENAIKILQADGVIYIIPLGQFIHRPPSGESQGPPNNDVVNRSPLLQESDGFFKVTIPPQRQNPSQLRIATKRLNSTVKTVTPTPHPQIEEDAVPKPSVAVEKVDVAVGPDESCLYASLESAPQKQTEKIKMVQNTTQTKKCFGRTVEIQVSVENDNLIGSFKIVTRRRNRIQNKNQSQSEFNDGGDCNEERATESTTNNQIVCSSSSYTQISSAPSQVSSPLSTPTIVAPKLPKGILKNRSTANQPSQMPSSHALINLGQVPLVGTSLPTNSFSQMTREQFQKFLEQRK</sequence>
<feature type="region of interest" description="Disordered" evidence="1">
    <location>
        <begin position="504"/>
        <end position="531"/>
    </location>
</feature>
<reference evidence="2" key="1">
    <citation type="submission" date="2020-11" db="EMBL/GenBank/DDBJ databases">
        <authorList>
            <person name="Tran Van P."/>
        </authorList>
    </citation>
    <scope>NUCLEOTIDE SEQUENCE</scope>
</reference>
<feature type="compositionally biased region" description="Basic and acidic residues" evidence="1">
    <location>
        <begin position="15"/>
        <end position="28"/>
    </location>
</feature>
<proteinExistence type="predicted"/>
<feature type="compositionally biased region" description="Basic and acidic residues" evidence="1">
    <location>
        <begin position="398"/>
        <end position="407"/>
    </location>
</feature>
<name>A0A7R8VAA2_TIMDO</name>
<accession>A0A7R8VAA2</accession>
<feature type="compositionally biased region" description="Basic and acidic residues" evidence="1">
    <location>
        <begin position="123"/>
        <end position="136"/>
    </location>
</feature>
<feature type="compositionally biased region" description="Pro residues" evidence="1">
    <location>
        <begin position="779"/>
        <end position="790"/>
    </location>
</feature>
<feature type="compositionally biased region" description="Polar residues" evidence="1">
    <location>
        <begin position="104"/>
        <end position="119"/>
    </location>
</feature>
<dbReference type="EMBL" id="OA564294">
    <property type="protein sequence ID" value="CAD7193705.1"/>
    <property type="molecule type" value="Genomic_DNA"/>
</dbReference>
<feature type="region of interest" description="Disordered" evidence="1">
    <location>
        <begin position="779"/>
        <end position="847"/>
    </location>
</feature>
<feature type="region of interest" description="Disordered" evidence="1">
    <location>
        <begin position="1039"/>
        <end position="1063"/>
    </location>
</feature>
<feature type="compositionally biased region" description="Polar residues" evidence="1">
    <location>
        <begin position="1"/>
        <end position="14"/>
    </location>
</feature>
<feature type="compositionally biased region" description="Basic and acidic residues" evidence="1">
    <location>
        <begin position="570"/>
        <end position="582"/>
    </location>
</feature>
<evidence type="ECO:0000256" key="1">
    <source>
        <dbReference type="SAM" id="MobiDB-lite"/>
    </source>
</evidence>
<feature type="compositionally biased region" description="Basic residues" evidence="1">
    <location>
        <begin position="610"/>
        <end position="632"/>
    </location>
</feature>
<feature type="region of interest" description="Disordered" evidence="1">
    <location>
        <begin position="398"/>
        <end position="420"/>
    </location>
</feature>
<feature type="region of interest" description="Disordered" evidence="1">
    <location>
        <begin position="1"/>
        <end position="89"/>
    </location>
</feature>
<feature type="compositionally biased region" description="Polar residues" evidence="1">
    <location>
        <begin position="800"/>
        <end position="821"/>
    </location>
</feature>
<gene>
    <name evidence="2" type="ORF">TDIB3V08_LOCUS147</name>
</gene>
<feature type="compositionally biased region" description="Basic and acidic residues" evidence="1">
    <location>
        <begin position="49"/>
        <end position="62"/>
    </location>
</feature>
<feature type="compositionally biased region" description="Acidic residues" evidence="1">
    <location>
        <begin position="63"/>
        <end position="89"/>
    </location>
</feature>
<feature type="compositionally biased region" description="Basic residues" evidence="1">
    <location>
        <begin position="243"/>
        <end position="285"/>
    </location>
</feature>
<feature type="compositionally biased region" description="Polar residues" evidence="1">
    <location>
        <begin position="834"/>
        <end position="845"/>
    </location>
</feature>
<feature type="compositionally biased region" description="Low complexity" evidence="1">
    <location>
        <begin position="633"/>
        <end position="644"/>
    </location>
</feature>
<organism evidence="2">
    <name type="scientific">Timema douglasi</name>
    <name type="common">Walking stick</name>
    <dbReference type="NCBI Taxonomy" id="61478"/>
    <lineage>
        <taxon>Eukaryota</taxon>
        <taxon>Metazoa</taxon>
        <taxon>Ecdysozoa</taxon>
        <taxon>Arthropoda</taxon>
        <taxon>Hexapoda</taxon>
        <taxon>Insecta</taxon>
        <taxon>Pterygota</taxon>
        <taxon>Neoptera</taxon>
        <taxon>Polyneoptera</taxon>
        <taxon>Phasmatodea</taxon>
        <taxon>Timematodea</taxon>
        <taxon>Timematoidea</taxon>
        <taxon>Timematidae</taxon>
        <taxon>Timema</taxon>
    </lineage>
</organism>
<feature type="compositionally biased region" description="Low complexity" evidence="1">
    <location>
        <begin position="596"/>
        <end position="609"/>
    </location>
</feature>